<gene>
    <name evidence="3" type="ORF">B5G41_00595</name>
</gene>
<comment type="caution">
    <text evidence="3">The sequence shown here is derived from an EMBL/GenBank/DDBJ whole genome shotgun (WGS) entry which is preliminary data.</text>
</comment>
<dbReference type="InterPro" id="IPR036291">
    <property type="entry name" value="NAD(P)-bd_dom_sf"/>
</dbReference>
<accession>A0A1Y3QYS7</accession>
<dbReference type="PANTHER" id="PTHR44196:SF3">
    <property type="entry name" value="SHORT CHAIN DEHYDROGENASE FAMILY PROTEIN"/>
    <property type="match status" value="1"/>
</dbReference>
<proteinExistence type="inferred from homology"/>
<name>A0A1Y3QYS7_9BACT</name>
<organism evidence="3 4">
    <name type="scientific">Alistipes onderdonkii</name>
    <dbReference type="NCBI Taxonomy" id="328813"/>
    <lineage>
        <taxon>Bacteria</taxon>
        <taxon>Pseudomonadati</taxon>
        <taxon>Bacteroidota</taxon>
        <taxon>Bacteroidia</taxon>
        <taxon>Bacteroidales</taxon>
        <taxon>Rikenellaceae</taxon>
        <taxon>Alistipes</taxon>
    </lineage>
</organism>
<dbReference type="OrthoDB" id="822355at2"/>
<dbReference type="SUPFAM" id="SSF51735">
    <property type="entry name" value="NAD(P)-binding Rossmann-fold domains"/>
    <property type="match status" value="1"/>
</dbReference>
<dbReference type="GO" id="GO:0016491">
    <property type="term" value="F:oxidoreductase activity"/>
    <property type="evidence" value="ECO:0007669"/>
    <property type="project" value="UniProtKB-KW"/>
</dbReference>
<evidence type="ECO:0000313" key="3">
    <source>
        <dbReference type="EMBL" id="OUN04843.1"/>
    </source>
</evidence>
<dbReference type="eggNOG" id="COG0300">
    <property type="taxonomic scope" value="Bacteria"/>
</dbReference>
<dbReference type="InterPro" id="IPR002347">
    <property type="entry name" value="SDR_fam"/>
</dbReference>
<keyword evidence="2" id="KW-0560">Oxidoreductase</keyword>
<protein>
    <submittedName>
        <fullName evidence="3">Oxidoreductase</fullName>
    </submittedName>
</protein>
<dbReference type="RefSeq" id="WP_087400951.1">
    <property type="nucleotide sequence ID" value="NZ_NFHB01000001.1"/>
</dbReference>
<evidence type="ECO:0000256" key="1">
    <source>
        <dbReference type="ARBA" id="ARBA00006484"/>
    </source>
</evidence>
<dbReference type="Gene3D" id="3.40.50.720">
    <property type="entry name" value="NAD(P)-binding Rossmann-like Domain"/>
    <property type="match status" value="1"/>
</dbReference>
<comment type="similarity">
    <text evidence="1">Belongs to the short-chain dehydrogenases/reductases (SDR) family.</text>
</comment>
<dbReference type="AlphaFoldDB" id="A0A1Y3QYS7"/>
<dbReference type="PRINTS" id="PR00081">
    <property type="entry name" value="GDHRDH"/>
</dbReference>
<dbReference type="PANTHER" id="PTHR44196">
    <property type="entry name" value="DEHYDROGENASE/REDUCTASE SDR FAMILY MEMBER 7B"/>
    <property type="match status" value="1"/>
</dbReference>
<sequence>MKRIVIIGATSGIGLEVAKLCIREGWRVGAAGRREEALEALRATAPEQVVTEPLDITHDDAPGQLARLIDKLGGMDIYLHCSGIGKRNTGLLPEIELDTLRTNGEGFVRMVTAAFGYFRANGGGHLAVISSIAGTKGLGSAPAYSATKRMQNTYIDALAQLAHMEKLGIRFTDIRPGFVATPLLAGDGHYPMLMETGKVAARIMRVLKRRRRRVVIDRRYAVLVFFWKLIPEWLWERMTVRTKG</sequence>
<dbReference type="GO" id="GO:0016020">
    <property type="term" value="C:membrane"/>
    <property type="evidence" value="ECO:0007669"/>
    <property type="project" value="TreeGrafter"/>
</dbReference>
<evidence type="ECO:0000256" key="2">
    <source>
        <dbReference type="ARBA" id="ARBA00023002"/>
    </source>
</evidence>
<evidence type="ECO:0000313" key="4">
    <source>
        <dbReference type="Proteomes" id="UP000195772"/>
    </source>
</evidence>
<dbReference type="Proteomes" id="UP000195772">
    <property type="component" value="Unassembled WGS sequence"/>
</dbReference>
<dbReference type="EMBL" id="NFHB01000001">
    <property type="protein sequence ID" value="OUN04843.1"/>
    <property type="molecule type" value="Genomic_DNA"/>
</dbReference>
<reference evidence="4" key="1">
    <citation type="submission" date="2017-04" db="EMBL/GenBank/DDBJ databases">
        <title>Function of individual gut microbiota members based on whole genome sequencing of pure cultures obtained from chicken caecum.</title>
        <authorList>
            <person name="Medvecky M."/>
            <person name="Cejkova D."/>
            <person name="Polansky O."/>
            <person name="Karasova D."/>
            <person name="Kubasova T."/>
            <person name="Cizek A."/>
            <person name="Rychlik I."/>
        </authorList>
    </citation>
    <scope>NUCLEOTIDE SEQUENCE [LARGE SCALE GENOMIC DNA]</scope>
    <source>
        <strain evidence="4">An90</strain>
    </source>
</reference>
<dbReference type="Pfam" id="PF00106">
    <property type="entry name" value="adh_short"/>
    <property type="match status" value="1"/>
</dbReference>